<dbReference type="Gene3D" id="3.20.20.100">
    <property type="entry name" value="NADP-dependent oxidoreductase domain"/>
    <property type="match status" value="1"/>
</dbReference>
<evidence type="ECO:0000259" key="3">
    <source>
        <dbReference type="Pfam" id="PF00248"/>
    </source>
</evidence>
<protein>
    <submittedName>
        <fullName evidence="4">Aldo/keto reductase</fullName>
    </submittedName>
</protein>
<dbReference type="PANTHER" id="PTHR43364:SF4">
    <property type="entry name" value="NAD(P)-LINKED OXIDOREDUCTASE SUPERFAMILY PROTEIN"/>
    <property type="match status" value="1"/>
</dbReference>
<feature type="compositionally biased region" description="Basic and acidic residues" evidence="2">
    <location>
        <begin position="1"/>
        <end position="11"/>
    </location>
</feature>
<keyword evidence="5" id="KW-1185">Reference proteome</keyword>
<dbReference type="EMBL" id="JANRHA010000019">
    <property type="protein sequence ID" value="MDG3016885.1"/>
    <property type="molecule type" value="Genomic_DNA"/>
</dbReference>
<accession>A0A9X4M4K3</accession>
<comment type="caution">
    <text evidence="4">The sequence shown here is derived from an EMBL/GenBank/DDBJ whole genome shotgun (WGS) entry which is preliminary data.</text>
</comment>
<dbReference type="SUPFAM" id="SSF51430">
    <property type="entry name" value="NAD(P)-linked oxidoreductase"/>
    <property type="match status" value="1"/>
</dbReference>
<dbReference type="InterPro" id="IPR023210">
    <property type="entry name" value="NADP_OxRdtase_dom"/>
</dbReference>
<evidence type="ECO:0000313" key="5">
    <source>
        <dbReference type="Proteomes" id="UP001152755"/>
    </source>
</evidence>
<evidence type="ECO:0000256" key="2">
    <source>
        <dbReference type="SAM" id="MobiDB-lite"/>
    </source>
</evidence>
<keyword evidence="1" id="KW-0560">Oxidoreductase</keyword>
<dbReference type="GO" id="GO:0016491">
    <property type="term" value="F:oxidoreductase activity"/>
    <property type="evidence" value="ECO:0007669"/>
    <property type="project" value="UniProtKB-KW"/>
</dbReference>
<dbReference type="InterPro" id="IPR036812">
    <property type="entry name" value="NAD(P)_OxRdtase_dom_sf"/>
</dbReference>
<dbReference type="RefSeq" id="WP_277830335.1">
    <property type="nucleotide sequence ID" value="NZ_JAAIVF010000001.1"/>
</dbReference>
<dbReference type="GO" id="GO:0005829">
    <property type="term" value="C:cytosol"/>
    <property type="evidence" value="ECO:0007669"/>
    <property type="project" value="TreeGrafter"/>
</dbReference>
<dbReference type="InterPro" id="IPR050523">
    <property type="entry name" value="AKR_Detox_Biosynth"/>
</dbReference>
<evidence type="ECO:0000313" key="4">
    <source>
        <dbReference type="EMBL" id="MDG3016885.1"/>
    </source>
</evidence>
<sequence length="97" mass="10398">MSMRSDSDSVLRRSYRQGAGSNHTIADGVGKVAEPHGVSRAKVALAWVRLQGAVTAPIIGVTEPGHLADALDSLDLELDDDLELIESPYTPRYSEGH</sequence>
<feature type="region of interest" description="Disordered" evidence="2">
    <location>
        <begin position="1"/>
        <end position="30"/>
    </location>
</feature>
<evidence type="ECO:0000256" key="1">
    <source>
        <dbReference type="ARBA" id="ARBA00023002"/>
    </source>
</evidence>
<dbReference type="Proteomes" id="UP001152755">
    <property type="component" value="Unassembled WGS sequence"/>
</dbReference>
<organism evidence="4 5">
    <name type="scientific">Speluncibacter jeojiensis</name>
    <dbReference type="NCBI Taxonomy" id="2710754"/>
    <lineage>
        <taxon>Bacteria</taxon>
        <taxon>Bacillati</taxon>
        <taxon>Actinomycetota</taxon>
        <taxon>Actinomycetes</taxon>
        <taxon>Mycobacteriales</taxon>
        <taxon>Speluncibacteraceae</taxon>
        <taxon>Speluncibacter</taxon>
    </lineage>
</organism>
<name>A0A9X4M4K3_9ACTN</name>
<reference evidence="4" key="1">
    <citation type="submission" date="2022-08" db="EMBL/GenBank/DDBJ databases">
        <title>Genome analysis of Corynebacteriales strain.</title>
        <authorList>
            <person name="Lee S.D."/>
        </authorList>
    </citation>
    <scope>NUCLEOTIDE SEQUENCE</scope>
    <source>
        <strain evidence="4">D3-21</strain>
    </source>
</reference>
<dbReference type="Pfam" id="PF00248">
    <property type="entry name" value="Aldo_ket_red"/>
    <property type="match status" value="1"/>
</dbReference>
<feature type="domain" description="NADP-dependent oxidoreductase" evidence="3">
    <location>
        <begin position="19"/>
        <end position="81"/>
    </location>
</feature>
<proteinExistence type="predicted"/>
<dbReference type="AlphaFoldDB" id="A0A9X4M4K3"/>
<dbReference type="PANTHER" id="PTHR43364">
    <property type="entry name" value="NADH-SPECIFIC METHYLGLYOXAL REDUCTASE-RELATED"/>
    <property type="match status" value="1"/>
</dbReference>
<gene>
    <name evidence="4" type="ORF">NVS88_20235</name>
</gene>